<evidence type="ECO:0000313" key="15">
    <source>
        <dbReference type="EMBL" id="GGN20490.1"/>
    </source>
</evidence>
<dbReference type="PROSITE" id="PS50928">
    <property type="entry name" value="ABC_TM1"/>
    <property type="match status" value="1"/>
</dbReference>
<dbReference type="Pfam" id="PF00005">
    <property type="entry name" value="ABC_tran"/>
    <property type="match status" value="1"/>
</dbReference>
<evidence type="ECO:0000259" key="13">
    <source>
        <dbReference type="PROSITE" id="PS50893"/>
    </source>
</evidence>
<keyword evidence="16" id="KW-1185">Reference proteome</keyword>
<dbReference type="EMBL" id="BMML01000011">
    <property type="protein sequence ID" value="GGN20490.1"/>
    <property type="molecule type" value="Genomic_DNA"/>
</dbReference>
<feature type="domain" description="ABC transporter" evidence="13">
    <location>
        <begin position="340"/>
        <end position="587"/>
    </location>
</feature>
<evidence type="ECO:0000256" key="3">
    <source>
        <dbReference type="ARBA" id="ARBA00005417"/>
    </source>
</evidence>
<dbReference type="Proteomes" id="UP000653411">
    <property type="component" value="Unassembled WGS sequence"/>
</dbReference>
<dbReference type="InterPro" id="IPR003593">
    <property type="entry name" value="AAA+_ATPase"/>
</dbReference>
<dbReference type="InterPro" id="IPR050388">
    <property type="entry name" value="ABC_Ni/Peptide_Import"/>
</dbReference>
<dbReference type="PANTHER" id="PTHR43297:SF2">
    <property type="entry name" value="DIPEPTIDE TRANSPORT ATP-BINDING PROTEIN DPPD"/>
    <property type="match status" value="1"/>
</dbReference>
<comment type="caution">
    <text evidence="15">The sequence shown here is derived from an EMBL/GenBank/DDBJ whole genome shotgun (WGS) entry which is preliminary data.</text>
</comment>
<dbReference type="InterPro" id="IPR025966">
    <property type="entry name" value="OppC_N"/>
</dbReference>
<reference evidence="15" key="1">
    <citation type="journal article" date="2014" name="Int. J. Syst. Evol. Microbiol.">
        <title>Complete genome sequence of Corynebacterium casei LMG S-19264T (=DSM 44701T), isolated from a smear-ripened cheese.</title>
        <authorList>
            <consortium name="US DOE Joint Genome Institute (JGI-PGF)"/>
            <person name="Walter F."/>
            <person name="Albersmeier A."/>
            <person name="Kalinowski J."/>
            <person name="Ruckert C."/>
        </authorList>
    </citation>
    <scope>NUCLEOTIDE SEQUENCE</scope>
    <source>
        <strain evidence="15">CGMCC 4.7110</strain>
    </source>
</reference>
<protein>
    <submittedName>
        <fullName evidence="15">Dipeptide/oligopeptide/nickel ABC transporter ATP-binding protein</fullName>
    </submittedName>
</protein>
<dbReference type="CDD" id="cd03257">
    <property type="entry name" value="ABC_NikE_OppD_transporters"/>
    <property type="match status" value="1"/>
</dbReference>
<evidence type="ECO:0000256" key="11">
    <source>
        <dbReference type="RuleBase" id="RU363032"/>
    </source>
</evidence>
<reference evidence="15" key="2">
    <citation type="submission" date="2020-09" db="EMBL/GenBank/DDBJ databases">
        <authorList>
            <person name="Sun Q."/>
            <person name="Zhou Y."/>
        </authorList>
    </citation>
    <scope>NUCLEOTIDE SEQUENCE</scope>
    <source>
        <strain evidence="15">CGMCC 4.7110</strain>
    </source>
</reference>
<feature type="domain" description="ABC transmembrane type-1" evidence="14">
    <location>
        <begin position="97"/>
        <end position="284"/>
    </location>
</feature>
<evidence type="ECO:0000256" key="4">
    <source>
        <dbReference type="ARBA" id="ARBA00022448"/>
    </source>
</evidence>
<gene>
    <name evidence="15" type="ORF">GCM10011578_051100</name>
</gene>
<dbReference type="AlphaFoldDB" id="A0A917XFJ5"/>
<evidence type="ECO:0000256" key="8">
    <source>
        <dbReference type="ARBA" id="ARBA00022840"/>
    </source>
</evidence>
<feature type="transmembrane region" description="Helical" evidence="11">
    <location>
        <begin position="99"/>
        <end position="124"/>
    </location>
</feature>
<dbReference type="Pfam" id="PF00528">
    <property type="entry name" value="BPD_transp_1"/>
    <property type="match status" value="1"/>
</dbReference>
<dbReference type="InterPro" id="IPR027417">
    <property type="entry name" value="P-loop_NTPase"/>
</dbReference>
<dbReference type="RefSeq" id="WP_189265130.1">
    <property type="nucleotide sequence ID" value="NZ_BMML01000011.1"/>
</dbReference>
<dbReference type="InterPro" id="IPR000515">
    <property type="entry name" value="MetI-like"/>
</dbReference>
<dbReference type="InterPro" id="IPR035906">
    <property type="entry name" value="MetI-like_sf"/>
</dbReference>
<comment type="similarity">
    <text evidence="3">Belongs to the ABC transporter superfamily.</text>
</comment>
<dbReference type="GO" id="GO:0015833">
    <property type="term" value="P:peptide transport"/>
    <property type="evidence" value="ECO:0007669"/>
    <property type="project" value="InterPro"/>
</dbReference>
<name>A0A917XFJ5_9ACTN</name>
<keyword evidence="8 15" id="KW-0067">ATP-binding</keyword>
<comment type="similarity">
    <text evidence="11">Belongs to the binding-protein-dependent transport system permease family.</text>
</comment>
<dbReference type="InterPro" id="IPR013563">
    <property type="entry name" value="Oligopep_ABC_C"/>
</dbReference>
<evidence type="ECO:0000313" key="16">
    <source>
        <dbReference type="Proteomes" id="UP000653411"/>
    </source>
</evidence>
<evidence type="ECO:0000256" key="12">
    <source>
        <dbReference type="SAM" id="MobiDB-lite"/>
    </source>
</evidence>
<feature type="transmembrane region" description="Helical" evidence="11">
    <location>
        <begin position="210"/>
        <end position="231"/>
    </location>
</feature>
<feature type="region of interest" description="Disordered" evidence="12">
    <location>
        <begin position="294"/>
        <end position="321"/>
    </location>
</feature>
<feature type="transmembrane region" description="Helical" evidence="11">
    <location>
        <begin position="264"/>
        <end position="284"/>
    </location>
</feature>
<dbReference type="FunFam" id="3.40.50.300:FF:000016">
    <property type="entry name" value="Oligopeptide ABC transporter ATP-binding component"/>
    <property type="match status" value="1"/>
</dbReference>
<feature type="transmembrane region" description="Helical" evidence="11">
    <location>
        <begin position="136"/>
        <end position="156"/>
    </location>
</feature>
<keyword evidence="4 11" id="KW-0813">Transport</keyword>
<feature type="region of interest" description="Disordered" evidence="12">
    <location>
        <begin position="1"/>
        <end position="24"/>
    </location>
</feature>
<keyword evidence="5" id="KW-1003">Cell membrane</keyword>
<keyword evidence="6 11" id="KW-0812">Transmembrane</keyword>
<dbReference type="GO" id="GO:0055085">
    <property type="term" value="P:transmembrane transport"/>
    <property type="evidence" value="ECO:0007669"/>
    <property type="project" value="InterPro"/>
</dbReference>
<dbReference type="Pfam" id="PF12911">
    <property type="entry name" value="OppC_N"/>
    <property type="match status" value="1"/>
</dbReference>
<comment type="subcellular location">
    <subcellularLocation>
        <location evidence="11">Cell membrane</location>
        <topology evidence="11">Multi-pass membrane protein</topology>
    </subcellularLocation>
    <subcellularLocation>
        <location evidence="2">Cell membrane</location>
        <topology evidence="2">Peripheral membrane protein</topology>
    </subcellularLocation>
    <subcellularLocation>
        <location evidence="1">Membrane</location>
        <topology evidence="1">Multi-pass membrane protein</topology>
    </subcellularLocation>
</comment>
<dbReference type="InterPro" id="IPR017871">
    <property type="entry name" value="ABC_transporter-like_CS"/>
</dbReference>
<keyword evidence="9 11" id="KW-1133">Transmembrane helix</keyword>
<sequence length="662" mass="69620">MNTPTAQHTAPAGGRKGPRRSTAPHGFTARLLRKKAAAASAGYLLLVVLVTLLASPLAPYDPDEQDLTAALQGPSGAHWLGTGELGRDVLSRLMHGGQITLLGVLITLAVYLPLGVPAGMIAGYKGGWFDRLVLKSADLISAVPVIIVLLVVLSVFTNNESAAMAANGLLGAPLLARVVRSATLGVKEELYVRAAVAGGIRDRVIIRRHVLPRVTGVVLVQASVFGAYAVLLETGLGFLGLGTTKASWGSMIAEASKNIGTDPWLLVPSGFMIISFILALGLLSDGLRDTLAERYAPPADKPPSRRMGRPRGAAPEPLRTEVPDTARVIEDPDPDALLSVRGLTVSLTIEGTPTAVIRDVSFDLRSGEVLGIVGETGCGKTITATSLLGMLPAGGRIASGTILFEGTDLARADAATMRRIRGRRIGWISQDPISSLDPSFTAGAQVAEVVRLHTGCSRKQARERTLELFAKVRLPDPGRVAGSYPHQLSGGMAQRVGIAAALAGDPALVIADEPTTALDVTVQAEILDLLRELQAAGTAVVLITHDWGVLADLCDRAVVMYAGEVVEEAEVTDLVTTPTHPYTAGLLGSDPHHALPGQPLPAVEGAVPPPTQWPVGCHFQNRCPRVTDACKEKPVVISRLVELERSTRCIRPLELIGGPAHD</sequence>
<evidence type="ECO:0000256" key="6">
    <source>
        <dbReference type="ARBA" id="ARBA00022692"/>
    </source>
</evidence>
<dbReference type="GO" id="GO:0016887">
    <property type="term" value="F:ATP hydrolysis activity"/>
    <property type="evidence" value="ECO:0007669"/>
    <property type="project" value="InterPro"/>
</dbReference>
<keyword evidence="10 11" id="KW-0472">Membrane</keyword>
<evidence type="ECO:0000256" key="9">
    <source>
        <dbReference type="ARBA" id="ARBA00022989"/>
    </source>
</evidence>
<evidence type="ECO:0000256" key="7">
    <source>
        <dbReference type="ARBA" id="ARBA00022741"/>
    </source>
</evidence>
<accession>A0A917XFJ5</accession>
<dbReference type="GO" id="GO:0005886">
    <property type="term" value="C:plasma membrane"/>
    <property type="evidence" value="ECO:0007669"/>
    <property type="project" value="UniProtKB-SubCell"/>
</dbReference>
<proteinExistence type="inferred from homology"/>
<dbReference type="PROSITE" id="PS00211">
    <property type="entry name" value="ABC_TRANSPORTER_1"/>
    <property type="match status" value="1"/>
</dbReference>
<dbReference type="Gene3D" id="3.40.50.300">
    <property type="entry name" value="P-loop containing nucleotide triphosphate hydrolases"/>
    <property type="match status" value="1"/>
</dbReference>
<dbReference type="GO" id="GO:0005524">
    <property type="term" value="F:ATP binding"/>
    <property type="evidence" value="ECO:0007669"/>
    <property type="project" value="UniProtKB-KW"/>
</dbReference>
<evidence type="ECO:0000259" key="14">
    <source>
        <dbReference type="PROSITE" id="PS50928"/>
    </source>
</evidence>
<dbReference type="SUPFAM" id="SSF161098">
    <property type="entry name" value="MetI-like"/>
    <property type="match status" value="1"/>
</dbReference>
<dbReference type="PROSITE" id="PS50893">
    <property type="entry name" value="ABC_TRANSPORTER_2"/>
    <property type="match status" value="1"/>
</dbReference>
<organism evidence="15 16">
    <name type="scientific">Streptomyces fuscichromogenes</name>
    <dbReference type="NCBI Taxonomy" id="1324013"/>
    <lineage>
        <taxon>Bacteria</taxon>
        <taxon>Bacillati</taxon>
        <taxon>Actinomycetota</taxon>
        <taxon>Actinomycetes</taxon>
        <taxon>Kitasatosporales</taxon>
        <taxon>Streptomycetaceae</taxon>
        <taxon>Streptomyces</taxon>
    </lineage>
</organism>
<feature type="transmembrane region" description="Helical" evidence="11">
    <location>
        <begin position="36"/>
        <end position="58"/>
    </location>
</feature>
<evidence type="ECO:0000256" key="10">
    <source>
        <dbReference type="ARBA" id="ARBA00023136"/>
    </source>
</evidence>
<dbReference type="Pfam" id="PF08352">
    <property type="entry name" value="oligo_HPY"/>
    <property type="match status" value="1"/>
</dbReference>
<dbReference type="SUPFAM" id="SSF52540">
    <property type="entry name" value="P-loop containing nucleoside triphosphate hydrolases"/>
    <property type="match status" value="1"/>
</dbReference>
<evidence type="ECO:0000256" key="1">
    <source>
        <dbReference type="ARBA" id="ARBA00004141"/>
    </source>
</evidence>
<dbReference type="NCBIfam" id="TIGR01727">
    <property type="entry name" value="oligo_HPY"/>
    <property type="match status" value="1"/>
</dbReference>
<dbReference type="CDD" id="cd06261">
    <property type="entry name" value="TM_PBP2"/>
    <property type="match status" value="1"/>
</dbReference>
<dbReference type="PANTHER" id="PTHR43297">
    <property type="entry name" value="OLIGOPEPTIDE TRANSPORT ATP-BINDING PROTEIN APPD"/>
    <property type="match status" value="1"/>
</dbReference>
<evidence type="ECO:0000256" key="5">
    <source>
        <dbReference type="ARBA" id="ARBA00022475"/>
    </source>
</evidence>
<evidence type="ECO:0000256" key="2">
    <source>
        <dbReference type="ARBA" id="ARBA00004202"/>
    </source>
</evidence>
<keyword evidence="7" id="KW-0547">Nucleotide-binding</keyword>
<dbReference type="InterPro" id="IPR003439">
    <property type="entry name" value="ABC_transporter-like_ATP-bd"/>
</dbReference>
<dbReference type="Gene3D" id="1.10.3720.10">
    <property type="entry name" value="MetI-like"/>
    <property type="match status" value="1"/>
</dbReference>
<dbReference type="SMART" id="SM00382">
    <property type="entry name" value="AAA"/>
    <property type="match status" value="1"/>
</dbReference>